<keyword evidence="2 5" id="KW-0547">Nucleotide-binding</keyword>
<dbReference type="InterPro" id="IPR027410">
    <property type="entry name" value="TCP-1-like_intermed_sf"/>
</dbReference>
<dbReference type="AlphaFoldDB" id="A0A140G1D8"/>
<dbReference type="GO" id="GO:0140662">
    <property type="term" value="F:ATP-dependent protein folding chaperone"/>
    <property type="evidence" value="ECO:0007669"/>
    <property type="project" value="InterPro"/>
</dbReference>
<accession>A0A140G1D8</accession>
<comment type="similarity">
    <text evidence="1 5 6">Belongs to the chaperonin (HSP60) family.</text>
</comment>
<dbReference type="NCBIfam" id="TIGR02348">
    <property type="entry name" value="GroEL"/>
    <property type="match status" value="1"/>
</dbReference>
<comment type="subcellular location">
    <subcellularLocation>
        <location evidence="5 7">Plastid</location>
        <location evidence="5 7">Chloroplast</location>
    </subcellularLocation>
</comment>
<dbReference type="PANTHER" id="PTHR45633">
    <property type="entry name" value="60 KDA HEAT SHOCK PROTEIN, MITOCHONDRIAL"/>
    <property type="match status" value="1"/>
</dbReference>
<dbReference type="FunFam" id="3.50.7.10:FF:000001">
    <property type="entry name" value="60 kDa chaperonin"/>
    <property type="match status" value="1"/>
</dbReference>
<dbReference type="Gene3D" id="1.10.560.10">
    <property type="entry name" value="GroEL-like equatorial domain"/>
    <property type="match status" value="1"/>
</dbReference>
<feature type="binding site" evidence="5">
    <location>
        <begin position="29"/>
        <end position="32"/>
    </location>
    <ligand>
        <name>ATP</name>
        <dbReference type="ChEBI" id="CHEBI:30616"/>
    </ligand>
</feature>
<sequence>MSKKILYQEHARQALEKGMKVLVEAVSVTLGPKGRNVVLDKKYGSPQIINDGVSIAKEIELKDNIFNTGVSLIRQAASKTNDVAGDGTTTATVLAYAIVKKGMKNVAAGSNPISLKFGLEKATKYLTNQILDYARPIENNMAIEQVATISSGNDKEIGSMIAKALKTVGRDGVISLEESNNTFIELAITEGMRLDKGFISPYFITNAEKSEVEYDNPFILITNKKLTLVQQDLIPILEKVAFTKRPLLIIAEDIEKEALSTLVLNKLRGIVNVVAIRAPGFGDLRKSLLEDIAILTGGTLITEELGLRLDSVELDLLGKASRITVTKDSTTIITEGNLDNIKNRCEQLKKQIAMNDSSYEVEKLKDRIAKLSGGIAVIKVGAVTETEMKDKKLRLEDAINATRAAVEEGVIPGGGATLTHLSTPLKLWAKQNLKDDQLIGAYILADSIKEPLKRIAENTGKNGSVITDLVEEQYFEFGYNAETNEFGDMFDYGIVDPAKVTRSALQNAISIASMILTTECIVVGNKTNQA</sequence>
<keyword evidence="5" id="KW-0413">Isomerase</keyword>
<comment type="caution">
    <text evidence="5">Lacks conserved residue(s) required for the propagation of feature annotation.</text>
</comment>
<evidence type="ECO:0000256" key="5">
    <source>
        <dbReference type="HAMAP-Rule" id="MF_00600"/>
    </source>
</evidence>
<gene>
    <name evidence="5 8" type="primary">groEL</name>
    <name evidence="5" type="synonym">groL</name>
</gene>
<proteinExistence type="inferred from homology"/>
<evidence type="ECO:0000313" key="8">
    <source>
        <dbReference type="EMBL" id="AMM05419.1"/>
    </source>
</evidence>
<organism evidence="8">
    <name type="scientific">Undaria pinnatifida</name>
    <name type="common">Wakame</name>
    <name type="synonym">Alaria pinnatifida</name>
    <dbReference type="NCBI Taxonomy" id="74381"/>
    <lineage>
        <taxon>Eukaryota</taxon>
        <taxon>Sar</taxon>
        <taxon>Stramenopiles</taxon>
        <taxon>Ochrophyta</taxon>
        <taxon>PX clade</taxon>
        <taxon>Phaeophyceae</taxon>
        <taxon>Laminariales</taxon>
        <taxon>Alariaceae</taxon>
        <taxon>Undaria</taxon>
    </lineage>
</organism>
<dbReference type="InterPro" id="IPR027413">
    <property type="entry name" value="GROEL-like_equatorial_sf"/>
</dbReference>
<dbReference type="GO" id="GO:0005524">
    <property type="term" value="F:ATP binding"/>
    <property type="evidence" value="ECO:0007669"/>
    <property type="project" value="UniProtKB-UniRule"/>
</dbReference>
<dbReference type="HAMAP" id="MF_00600">
    <property type="entry name" value="CH60"/>
    <property type="match status" value="1"/>
</dbReference>
<reference evidence="8" key="1">
    <citation type="submission" date="2015-11" db="EMBL/GenBank/DDBJ databases">
        <title>The complete chloroplast genome of Wakame (Undaria pinnatifida), an important economic macroalga of the family Alariaceae.</title>
        <authorList>
            <person name="Zhang Y."/>
            <person name="Hsiao C.-D."/>
        </authorList>
    </citation>
    <scope>NUCLEOTIDE SEQUENCE</scope>
</reference>
<dbReference type="Pfam" id="PF00118">
    <property type="entry name" value="Cpn60_TCP1"/>
    <property type="match status" value="1"/>
</dbReference>
<dbReference type="Gene3D" id="3.30.260.10">
    <property type="entry name" value="TCP-1-like chaperonin intermediate domain"/>
    <property type="match status" value="1"/>
</dbReference>
<dbReference type="EC" id="5.6.1.7" evidence="5"/>
<dbReference type="CDD" id="cd03344">
    <property type="entry name" value="GroEL"/>
    <property type="match status" value="1"/>
</dbReference>
<dbReference type="NCBIfam" id="NF000592">
    <property type="entry name" value="PRK00013.1"/>
    <property type="match status" value="1"/>
</dbReference>
<feature type="binding site" evidence="5">
    <location>
        <position position="414"/>
    </location>
    <ligand>
        <name>ATP</name>
        <dbReference type="ChEBI" id="CHEBI:30616"/>
    </ligand>
</feature>
<dbReference type="InterPro" id="IPR027409">
    <property type="entry name" value="GroEL-like_apical_dom_sf"/>
</dbReference>
<dbReference type="GO" id="GO:0051082">
    <property type="term" value="F:unfolded protein binding"/>
    <property type="evidence" value="ECO:0007669"/>
    <property type="project" value="UniProtKB-UniRule"/>
</dbReference>
<dbReference type="Gene3D" id="3.50.7.10">
    <property type="entry name" value="GroEL"/>
    <property type="match status" value="1"/>
</dbReference>
<dbReference type="EMBL" id="KU200463">
    <property type="protein sequence ID" value="AMM05419.1"/>
    <property type="molecule type" value="Genomic_DNA"/>
</dbReference>
<protein>
    <recommendedName>
        <fullName evidence="5">Chaperonin GroEL, chloroplastic</fullName>
        <ecNumber evidence="5">5.6.1.7</ecNumber>
    </recommendedName>
    <alternativeName>
        <fullName evidence="5">60 kDa chaperonin</fullName>
    </alternativeName>
    <alternativeName>
        <fullName evidence="5">Chaperonin-60</fullName>
        <shortName evidence="5">Cpn60</shortName>
    </alternativeName>
</protein>
<evidence type="ECO:0000256" key="1">
    <source>
        <dbReference type="ARBA" id="ARBA00006607"/>
    </source>
</evidence>
<comment type="function">
    <text evidence="5 7">Together with its co-chaperonin GroES, plays an essential role in assisting protein folding. The GroEL-GroES system forms a nano-cage that allows encapsulation of the non-native substrate proteins and provides a physical environment optimized to promote and accelerate protein folding.</text>
</comment>
<dbReference type="InterPro" id="IPR001844">
    <property type="entry name" value="Cpn60/GroEL"/>
</dbReference>
<feature type="binding site" evidence="5">
    <location>
        <position position="496"/>
    </location>
    <ligand>
        <name>ATP</name>
        <dbReference type="ChEBI" id="CHEBI:30616"/>
    </ligand>
</feature>
<keyword evidence="7 8" id="KW-0150">Chloroplast</keyword>
<evidence type="ECO:0000256" key="2">
    <source>
        <dbReference type="ARBA" id="ARBA00022741"/>
    </source>
</evidence>
<evidence type="ECO:0000256" key="3">
    <source>
        <dbReference type="ARBA" id="ARBA00022840"/>
    </source>
</evidence>
<dbReference type="GO" id="GO:0042026">
    <property type="term" value="P:protein refolding"/>
    <property type="evidence" value="ECO:0007669"/>
    <property type="project" value="UniProtKB-UniRule"/>
</dbReference>
<keyword evidence="3 5" id="KW-0067">ATP-binding</keyword>
<keyword evidence="4 5" id="KW-0143">Chaperone</keyword>
<evidence type="ECO:0000256" key="6">
    <source>
        <dbReference type="RuleBase" id="RU000418"/>
    </source>
</evidence>
<dbReference type="PROSITE" id="PS00296">
    <property type="entry name" value="CHAPERONINS_CPN60"/>
    <property type="match status" value="1"/>
</dbReference>
<dbReference type="SUPFAM" id="SSF52029">
    <property type="entry name" value="GroEL apical domain-like"/>
    <property type="match status" value="1"/>
</dbReference>
<comment type="subunit">
    <text evidence="5 7">Forms a cylinder of 14 subunits composed of two heptameric rings stacked back-to-back. Interacts with the co-chaperonin GroES.</text>
</comment>
<keyword evidence="8" id="KW-0934">Plastid</keyword>
<dbReference type="NCBIfam" id="NF009488">
    <property type="entry name" value="PRK12850.1"/>
    <property type="match status" value="1"/>
</dbReference>
<dbReference type="GO" id="GO:0009507">
    <property type="term" value="C:chloroplast"/>
    <property type="evidence" value="ECO:0007669"/>
    <property type="project" value="UniProtKB-SubCell"/>
</dbReference>
<name>A0A140G1D8_UNDPI</name>
<geneLocation type="chloroplast" evidence="8"/>
<evidence type="ECO:0000256" key="4">
    <source>
        <dbReference type="ARBA" id="ARBA00023186"/>
    </source>
</evidence>
<evidence type="ECO:0000256" key="7">
    <source>
        <dbReference type="RuleBase" id="RU003387"/>
    </source>
</evidence>
<dbReference type="NCBIfam" id="NF009487">
    <property type="entry name" value="PRK12849.1"/>
    <property type="match status" value="1"/>
</dbReference>
<dbReference type="GO" id="GO:0016853">
    <property type="term" value="F:isomerase activity"/>
    <property type="evidence" value="ECO:0007669"/>
    <property type="project" value="UniProtKB-KW"/>
</dbReference>
<dbReference type="InterPro" id="IPR018370">
    <property type="entry name" value="Chaperonin_Cpn60_CS"/>
</dbReference>
<dbReference type="PRINTS" id="PR00298">
    <property type="entry name" value="CHAPERONIN60"/>
</dbReference>
<dbReference type="InterPro" id="IPR002423">
    <property type="entry name" value="Cpn60/GroEL/TCP-1"/>
</dbReference>
<feature type="binding site" evidence="5">
    <location>
        <begin position="86"/>
        <end position="90"/>
    </location>
    <ligand>
        <name>ATP</name>
        <dbReference type="ChEBI" id="CHEBI:30616"/>
    </ligand>
</feature>
<dbReference type="NCBIfam" id="NF009489">
    <property type="entry name" value="PRK12851.1"/>
    <property type="match status" value="1"/>
</dbReference>
<dbReference type="SUPFAM" id="SSF48592">
    <property type="entry name" value="GroEL equatorial domain-like"/>
    <property type="match status" value="2"/>
</dbReference>